<comment type="caution">
    <text evidence="2">The sequence shown here is derived from an EMBL/GenBank/DDBJ whole genome shotgun (WGS) entry which is preliminary data.</text>
</comment>
<keyword evidence="1" id="KW-0472">Membrane</keyword>
<reference evidence="2 3" key="1">
    <citation type="submission" date="2020-07" db="EMBL/GenBank/DDBJ databases">
        <title>Sequencing the genomes of 1000 actinobacteria strains.</title>
        <authorList>
            <person name="Klenk H.-P."/>
        </authorList>
    </citation>
    <scope>NUCLEOTIDE SEQUENCE [LARGE SCALE GENOMIC DNA]</scope>
    <source>
        <strain evidence="2 3">DSM 29531</strain>
    </source>
</reference>
<feature type="transmembrane region" description="Helical" evidence="1">
    <location>
        <begin position="248"/>
        <end position="269"/>
    </location>
</feature>
<feature type="transmembrane region" description="Helical" evidence="1">
    <location>
        <begin position="35"/>
        <end position="55"/>
    </location>
</feature>
<protein>
    <submittedName>
        <fullName evidence="2">Uncharacterized BrkB/YihY/UPF0761 family membrane protein</fullName>
    </submittedName>
</protein>
<keyword evidence="1" id="KW-1133">Transmembrane helix</keyword>
<dbReference type="Proteomes" id="UP000571817">
    <property type="component" value="Unassembled WGS sequence"/>
</dbReference>
<proteinExistence type="predicted"/>
<dbReference type="EMBL" id="JACCFW010000001">
    <property type="protein sequence ID" value="NYJ74617.1"/>
    <property type="molecule type" value="Genomic_DNA"/>
</dbReference>
<keyword evidence="3" id="KW-1185">Reference proteome</keyword>
<feature type="transmembrane region" description="Helical" evidence="1">
    <location>
        <begin position="203"/>
        <end position="228"/>
    </location>
</feature>
<evidence type="ECO:0000313" key="2">
    <source>
        <dbReference type="EMBL" id="NYJ74617.1"/>
    </source>
</evidence>
<name>A0A853DDC9_9MICO</name>
<feature type="transmembrane region" description="Helical" evidence="1">
    <location>
        <begin position="99"/>
        <end position="118"/>
    </location>
</feature>
<sequence>MSRRQQAKQLSSSLLVRWRRTLPGHTLSRSQALDLGHYTLALSAQQLFCVVPLLVATSSVLHRMHEGSAAGLISDALGLNAGGRHDLHVLLQPAATPGWGELVVGLLLAVAFTFGVAGTTQRILEIAWDRPRAPWQRWWWMRLVWVASLVPFLASAIWLSGRTRNWPIGGVLEIAVESVTVGLSMGGYYWWTQWCLLLRRVPWVKLLPGSLLIALGATVVSVGSEIWLPGQVTEQVDDYGLVGTTFVLSVWVLFVSGVVVAGILFNAVLDERRAERVREGSVRLADWRTRSDV</sequence>
<accession>A0A853DDC9</accession>
<feature type="transmembrane region" description="Helical" evidence="1">
    <location>
        <begin position="166"/>
        <end position="191"/>
    </location>
</feature>
<keyword evidence="1" id="KW-0812">Transmembrane</keyword>
<evidence type="ECO:0000256" key="1">
    <source>
        <dbReference type="SAM" id="Phobius"/>
    </source>
</evidence>
<feature type="transmembrane region" description="Helical" evidence="1">
    <location>
        <begin position="139"/>
        <end position="160"/>
    </location>
</feature>
<dbReference type="RefSeq" id="WP_179480628.1">
    <property type="nucleotide sequence ID" value="NZ_JACCFW010000001.1"/>
</dbReference>
<gene>
    <name evidence="2" type="ORF">HNR15_001580</name>
</gene>
<dbReference type="AlphaFoldDB" id="A0A853DDC9"/>
<organism evidence="2 3">
    <name type="scientific">Allobranchiibius huperziae</name>
    <dbReference type="NCBI Taxonomy" id="1874116"/>
    <lineage>
        <taxon>Bacteria</taxon>
        <taxon>Bacillati</taxon>
        <taxon>Actinomycetota</taxon>
        <taxon>Actinomycetes</taxon>
        <taxon>Micrococcales</taxon>
        <taxon>Dermacoccaceae</taxon>
        <taxon>Allobranchiibius</taxon>
    </lineage>
</organism>
<evidence type="ECO:0000313" key="3">
    <source>
        <dbReference type="Proteomes" id="UP000571817"/>
    </source>
</evidence>